<dbReference type="FunFam" id="3.40.50.1010:FF:000012">
    <property type="entry name" value="SWT1, RNA endoribonuclease homolog"/>
    <property type="match status" value="1"/>
</dbReference>
<feature type="compositionally biased region" description="Basic and acidic residues" evidence="3">
    <location>
        <begin position="180"/>
        <end position="193"/>
    </location>
</feature>
<dbReference type="OMA" id="ECLHEHL"/>
<accession>A0A6I8NLT0</accession>
<evidence type="ECO:0000256" key="1">
    <source>
        <dbReference type="ARBA" id="ARBA00060839"/>
    </source>
</evidence>
<feature type="region of interest" description="Disordered" evidence="3">
    <location>
        <begin position="290"/>
        <end position="335"/>
    </location>
</feature>
<comment type="similarity">
    <text evidence="1">Belongs to the SWT1 family.</text>
</comment>
<organism evidence="5 6">
    <name type="scientific">Ornithorhynchus anatinus</name>
    <name type="common">Duckbill platypus</name>
    <dbReference type="NCBI Taxonomy" id="9258"/>
    <lineage>
        <taxon>Eukaryota</taxon>
        <taxon>Metazoa</taxon>
        <taxon>Chordata</taxon>
        <taxon>Craniata</taxon>
        <taxon>Vertebrata</taxon>
        <taxon>Euteleostomi</taxon>
        <taxon>Mammalia</taxon>
        <taxon>Monotremata</taxon>
        <taxon>Ornithorhynchidae</taxon>
        <taxon>Ornithorhynchus</taxon>
    </lineage>
</organism>
<dbReference type="OrthoDB" id="548295at2759"/>
<feature type="domain" description="PIN" evidence="4">
    <location>
        <begin position="391"/>
        <end position="518"/>
    </location>
</feature>
<dbReference type="GeneTree" id="ENSGT00390000001254"/>
<dbReference type="AlphaFoldDB" id="A0A6I8NLT0"/>
<evidence type="ECO:0000256" key="3">
    <source>
        <dbReference type="SAM" id="MobiDB-lite"/>
    </source>
</evidence>
<dbReference type="GO" id="GO:0005634">
    <property type="term" value="C:nucleus"/>
    <property type="evidence" value="ECO:0000318"/>
    <property type="project" value="GO_Central"/>
</dbReference>
<dbReference type="PANTHER" id="PTHR16161:SF0">
    <property type="entry name" value="TRANSCRIPTIONAL PROTEIN SWT1"/>
    <property type="match status" value="1"/>
</dbReference>
<dbReference type="Gene3D" id="3.40.50.1010">
    <property type="entry name" value="5'-nuclease"/>
    <property type="match status" value="1"/>
</dbReference>
<proteinExistence type="inferred from homology"/>
<feature type="region of interest" description="Disordered" evidence="3">
    <location>
        <begin position="170"/>
        <end position="193"/>
    </location>
</feature>
<keyword evidence="6" id="KW-1185">Reference proteome</keyword>
<dbReference type="Bgee" id="ENSOANG00000001013">
    <property type="expression patterns" value="Expressed in ovary and 7 other cell types or tissues"/>
</dbReference>
<dbReference type="RefSeq" id="XP_028936622.1">
    <property type="nucleotide sequence ID" value="XM_029080789.2"/>
</dbReference>
<dbReference type="InterPro" id="IPR002716">
    <property type="entry name" value="PIN_dom"/>
</dbReference>
<dbReference type="CDD" id="cd18727">
    <property type="entry name" value="PIN_Swt1-like"/>
    <property type="match status" value="1"/>
</dbReference>
<dbReference type="InParanoid" id="A0A6I8NLT0"/>
<name>A0A6I8NLT0_ORNAN</name>
<reference evidence="5" key="2">
    <citation type="submission" date="2025-09" db="UniProtKB">
        <authorList>
            <consortium name="Ensembl"/>
        </authorList>
    </citation>
    <scope>IDENTIFICATION</scope>
    <source>
        <strain evidence="5">Glennie</strain>
    </source>
</reference>
<feature type="compositionally biased region" description="Basic and acidic residues" evidence="3">
    <location>
        <begin position="45"/>
        <end position="57"/>
    </location>
</feature>
<feature type="compositionally biased region" description="Basic and acidic residues" evidence="3">
    <location>
        <begin position="290"/>
        <end position="306"/>
    </location>
</feature>
<evidence type="ECO:0000256" key="2">
    <source>
        <dbReference type="ARBA" id="ARBA00074620"/>
    </source>
</evidence>
<dbReference type="KEGG" id="oaa:100085962"/>
<dbReference type="Pfam" id="PF13638">
    <property type="entry name" value="PIN_4"/>
    <property type="match status" value="1"/>
</dbReference>
<evidence type="ECO:0000313" key="6">
    <source>
        <dbReference type="Proteomes" id="UP000002279"/>
    </source>
</evidence>
<sequence length="909" mass="103201">MSKKESICKHGKCCRDVIYSVHQLAERDKKGKKAVPTQSLTYSDSKAEKRKSEFDPTDTLHCDTKGEVFKRSEPQLSISKKRKIISCLPQDLHQLQKEFPVYSHRVDASLTQSKKGVETPIVFKSKSVKSAKNKDLSLGSSSRHKFDKELLSETGVPTSERKCPFILVQNEKKKRKKSEKTHNKNKHDAVKSKPEKCKIDEIVKQSVRVENESMVGCKREKISFHIPKKTYRALQKPEDKNVFFTKSHKTEISCKNKNSREPSNLPRHKVNCLLDSSYEKRTDHRRKDVYYPERPGRTTDCTRTEETLSNETNLAETCDVSPSTSSLSRIQDTEDTDQEMQIVEELHAARAGKSMDLPDVATSKDLTSMEIDLEDDDTHPSTENTASKTKLLIVIDTNVLMNHLQFVRILKNTEVPGFDKLVLIIPWIVIQELDRMKDGKLLKHAQHKAVPAVYFINDCLKAQDGKLWGQSLQLASQKVYGMSDENNDDRVLKCCLQYQNLFPKSVVLLCTDDRNLCNKGMISGVKSLNKGELITELQNLNAKQVVPSHYPCISPQESTVAGPQEKTHKDNTSRSGKAVLLERFTADLEKCLGTALSSILETEMKIAFGNLWMEVLYLKPPWTLAQLLNCFKKHWLAVFGLIMRKEFLVTIEDLYERLCKAKTVDFATVKSLLQSSKNLLHAFSTRSNYDGILPQAFAQVNALLQSMLKIKYELKPNSSEEPGALSENAACNKQEGTSLPQPSNQEDKSLVFSQLPQHSRHQEIWSILESVWSIIYENSANVFQILDSNTAQTTPMITSFEEAYVCLQKLIAAMNNVLTGIQRILAPNSSCQDVETLYNFLISSEINKGITFTTQDLYECVSQANYREKLTIGYGQLAHLEHTMQQINASVYMEAKRRGWCVNTLSYRT</sequence>
<gene>
    <name evidence="5" type="primary">SWT1</name>
</gene>
<reference evidence="5" key="1">
    <citation type="submission" date="2025-08" db="UniProtKB">
        <authorList>
            <consortium name="Ensembl"/>
        </authorList>
    </citation>
    <scope>IDENTIFICATION</scope>
    <source>
        <strain evidence="5">Glennie</strain>
    </source>
</reference>
<dbReference type="Proteomes" id="UP000002279">
    <property type="component" value="Unplaced"/>
</dbReference>
<dbReference type="GeneID" id="100085962"/>
<dbReference type="InterPro" id="IPR052626">
    <property type="entry name" value="SWT1_Regulator"/>
</dbReference>
<evidence type="ECO:0000259" key="4">
    <source>
        <dbReference type="SMART" id="SM00670"/>
    </source>
</evidence>
<protein>
    <recommendedName>
        <fullName evidence="2">Transcriptional protein SWT1</fullName>
    </recommendedName>
</protein>
<evidence type="ECO:0000313" key="5">
    <source>
        <dbReference type="Ensembl" id="ENSOANP00000041637.1"/>
    </source>
</evidence>
<dbReference type="SMART" id="SM00670">
    <property type="entry name" value="PINc"/>
    <property type="match status" value="1"/>
</dbReference>
<dbReference type="CTD" id="54823"/>
<dbReference type="InterPro" id="IPR029060">
    <property type="entry name" value="PIN-like_dom_sf"/>
</dbReference>
<feature type="region of interest" description="Disordered" evidence="3">
    <location>
        <begin position="27"/>
        <end position="57"/>
    </location>
</feature>
<feature type="compositionally biased region" description="Polar residues" evidence="3">
    <location>
        <begin position="307"/>
        <end position="330"/>
    </location>
</feature>
<dbReference type="Ensembl" id="ENSOANT00000047793.1">
    <property type="protein sequence ID" value="ENSOANP00000041637.1"/>
    <property type="gene ID" value="ENSOANG00000001013.3"/>
</dbReference>
<dbReference type="FunCoup" id="A0A6I8NLT0">
    <property type="interactions" value="1729"/>
</dbReference>
<dbReference type="SUPFAM" id="SSF88723">
    <property type="entry name" value="PIN domain-like"/>
    <property type="match status" value="1"/>
</dbReference>
<dbReference type="PANTHER" id="PTHR16161">
    <property type="entry name" value="TRANSCRIPTIONAL PROTEIN SWT1"/>
    <property type="match status" value="1"/>
</dbReference>